<proteinExistence type="predicted"/>
<dbReference type="RefSeq" id="XP_040763031.1">
    <property type="nucleotide sequence ID" value="XM_040901686.1"/>
</dbReference>
<feature type="region of interest" description="Disordered" evidence="1">
    <location>
        <begin position="153"/>
        <end position="182"/>
    </location>
</feature>
<dbReference type="AlphaFoldDB" id="A0A165DNT1"/>
<accession>A0A165DNT1</accession>
<evidence type="ECO:0000313" key="3">
    <source>
        <dbReference type="Proteomes" id="UP000076871"/>
    </source>
</evidence>
<dbReference type="EMBL" id="KV427631">
    <property type="protein sequence ID" value="KZT05291.1"/>
    <property type="molecule type" value="Genomic_DNA"/>
</dbReference>
<organism evidence="2 3">
    <name type="scientific">Laetiporus sulphureus 93-53</name>
    <dbReference type="NCBI Taxonomy" id="1314785"/>
    <lineage>
        <taxon>Eukaryota</taxon>
        <taxon>Fungi</taxon>
        <taxon>Dikarya</taxon>
        <taxon>Basidiomycota</taxon>
        <taxon>Agaricomycotina</taxon>
        <taxon>Agaricomycetes</taxon>
        <taxon>Polyporales</taxon>
        <taxon>Laetiporus</taxon>
    </lineage>
</organism>
<protein>
    <submittedName>
        <fullName evidence="2">Uncharacterized protein</fullName>
    </submittedName>
</protein>
<dbReference type="GeneID" id="63818718"/>
<evidence type="ECO:0000256" key="1">
    <source>
        <dbReference type="SAM" id="MobiDB-lite"/>
    </source>
</evidence>
<evidence type="ECO:0000313" key="2">
    <source>
        <dbReference type="EMBL" id="KZT05291.1"/>
    </source>
</evidence>
<gene>
    <name evidence="2" type="ORF">LAESUDRAFT_238186</name>
</gene>
<reference evidence="2 3" key="1">
    <citation type="journal article" date="2016" name="Mol. Biol. Evol.">
        <title>Comparative Genomics of Early-Diverging Mushroom-Forming Fungi Provides Insights into the Origins of Lignocellulose Decay Capabilities.</title>
        <authorList>
            <person name="Nagy L.G."/>
            <person name="Riley R."/>
            <person name="Tritt A."/>
            <person name="Adam C."/>
            <person name="Daum C."/>
            <person name="Floudas D."/>
            <person name="Sun H."/>
            <person name="Yadav J.S."/>
            <person name="Pangilinan J."/>
            <person name="Larsson K.H."/>
            <person name="Matsuura K."/>
            <person name="Barry K."/>
            <person name="Labutti K."/>
            <person name="Kuo R."/>
            <person name="Ohm R.A."/>
            <person name="Bhattacharya S.S."/>
            <person name="Shirouzu T."/>
            <person name="Yoshinaga Y."/>
            <person name="Martin F.M."/>
            <person name="Grigoriev I.V."/>
            <person name="Hibbett D.S."/>
        </authorList>
    </citation>
    <scope>NUCLEOTIDE SEQUENCE [LARGE SCALE GENOMIC DNA]</scope>
    <source>
        <strain evidence="2 3">93-53</strain>
    </source>
</reference>
<sequence length="182" mass="20363">MSMVCERETGHVQLRARARGRCVISGSVYQNVCRGAQIQLACAGAAIQRSSSSYQFARTRHYRTALNPLGRPCDKQYDAMQYVQVQVRTGTALTSQAQAQAQAQAHAHLHLRSPLLVIARDRRVIRSQDTLASRLVRVGRRDIRPRWFNLPPRPNTRASLDSTPAHYTRKMSPGARQACAAQ</sequence>
<keyword evidence="3" id="KW-1185">Reference proteome</keyword>
<name>A0A165DNT1_9APHY</name>
<dbReference type="Proteomes" id="UP000076871">
    <property type="component" value="Unassembled WGS sequence"/>
</dbReference>
<dbReference type="InParanoid" id="A0A165DNT1"/>